<keyword evidence="2" id="KW-0663">Pyridoxal phosphate</keyword>
<dbReference type="InterPro" id="IPR015421">
    <property type="entry name" value="PyrdxlP-dep_Trfase_major"/>
</dbReference>
<dbReference type="RefSeq" id="WP_033497845.1">
    <property type="nucleotide sequence ID" value="NZ_JGZI01000010.1"/>
</dbReference>
<comment type="similarity">
    <text evidence="2">Belongs to the DegT/DnrJ/EryC1 family.</text>
</comment>
<dbReference type="GeneID" id="98301092"/>
<dbReference type="SUPFAM" id="SSF53383">
    <property type="entry name" value="PLP-dependent transferases"/>
    <property type="match status" value="1"/>
</dbReference>
<dbReference type="InterPro" id="IPR015422">
    <property type="entry name" value="PyrdxlP-dep_Trfase_small"/>
</dbReference>
<dbReference type="InterPro" id="IPR015424">
    <property type="entry name" value="PyrdxlP-dep_Trfase"/>
</dbReference>
<comment type="caution">
    <text evidence="4">The sequence shown here is derived from an EMBL/GenBank/DDBJ whole genome shotgun (WGS) entry which is preliminary data.</text>
</comment>
<evidence type="ECO:0008006" key="6">
    <source>
        <dbReference type="Google" id="ProtNLM"/>
    </source>
</evidence>
<sequence length="401" mass="44316">MEENRSEIAKTPRNALGSELARRTGTQAEDWYPVFKARYGMSIVFEELRRLYGPGKVSTQLYTCCTAVDPILTAGLTPEYGDVDRDSIMLDPHTMPVGDDTRAVMMQHTFGLMDVRSSRLLAEKTHAIPNALLIEDSAHCVTRMVRDDDGEALADISVHSFGVEKILPTRFGGAIWVNPGLAGSAPELDRRLRSRLANLPRPGKRLDCVTRMYINENRVLGRMPGGLGSRMRSWLTRVGLYEPPIANVERRGGLGYEPLRPTPWIEMTVLRSLRSLEANEGKRSASVKLLRKSLGGSTVVSIPEQVMAGEPQPLLRFPVFAASTDLAEKIIAALRSTGVYAERWYRPELFPGVENPDAYHVPHDRAHLKVTDELVAGAISIPTDLNPEQVNAVAAIIARQG</sequence>
<dbReference type="GO" id="GO:0008483">
    <property type="term" value="F:transaminase activity"/>
    <property type="evidence" value="ECO:0007669"/>
    <property type="project" value="TreeGrafter"/>
</dbReference>
<gene>
    <name evidence="4" type="ORF">BPSY_1900</name>
</gene>
<organism evidence="4 5">
    <name type="scientific">Bifidobacterium psychraerophilum</name>
    <dbReference type="NCBI Taxonomy" id="218140"/>
    <lineage>
        <taxon>Bacteria</taxon>
        <taxon>Bacillati</taxon>
        <taxon>Actinomycetota</taxon>
        <taxon>Actinomycetes</taxon>
        <taxon>Bifidobacteriales</taxon>
        <taxon>Bifidobacteriaceae</taxon>
        <taxon>Bifidobacterium</taxon>
    </lineage>
</organism>
<dbReference type="OrthoDB" id="3181046at2"/>
<comment type="cofactor">
    <cofactor evidence="1">
        <name>pyridoxal 5'-phosphate</name>
        <dbReference type="ChEBI" id="CHEBI:597326"/>
    </cofactor>
</comment>
<dbReference type="STRING" id="218140.BPSY_1900"/>
<dbReference type="Gene3D" id="3.90.1150.10">
    <property type="entry name" value="Aspartate Aminotransferase, domain 1"/>
    <property type="match status" value="1"/>
</dbReference>
<dbReference type="InterPro" id="IPR000653">
    <property type="entry name" value="DegT/StrS_aminotransferase"/>
</dbReference>
<dbReference type="EMBL" id="JGZI01000010">
    <property type="protein sequence ID" value="KFI81492.1"/>
    <property type="molecule type" value="Genomic_DNA"/>
</dbReference>
<dbReference type="GO" id="GO:0030170">
    <property type="term" value="F:pyridoxal phosphate binding"/>
    <property type="evidence" value="ECO:0007669"/>
    <property type="project" value="TreeGrafter"/>
</dbReference>
<dbReference type="PANTHER" id="PTHR30244:SF34">
    <property type="entry name" value="DTDP-4-AMINO-4,6-DIDEOXYGALACTOSE TRANSAMINASE"/>
    <property type="match status" value="1"/>
</dbReference>
<reference evidence="4 5" key="1">
    <citation type="submission" date="2014-03" db="EMBL/GenBank/DDBJ databases">
        <title>Genomics of Bifidobacteria.</title>
        <authorList>
            <person name="Ventura M."/>
            <person name="Milani C."/>
            <person name="Lugli G.A."/>
        </authorList>
    </citation>
    <scope>NUCLEOTIDE SEQUENCE [LARGE SCALE GENOMIC DNA]</scope>
    <source>
        <strain evidence="4 5">LMG 21775</strain>
    </source>
</reference>
<keyword evidence="5" id="KW-1185">Reference proteome</keyword>
<accession>A0A087CDZ2</accession>
<evidence type="ECO:0000256" key="2">
    <source>
        <dbReference type="RuleBase" id="RU004508"/>
    </source>
</evidence>
<dbReference type="Gene3D" id="3.40.640.10">
    <property type="entry name" value="Type I PLP-dependent aspartate aminotransferase-like (Major domain)"/>
    <property type="match status" value="1"/>
</dbReference>
<dbReference type="AlphaFoldDB" id="A0A087CDZ2"/>
<dbReference type="eggNOG" id="COG0399">
    <property type="taxonomic scope" value="Bacteria"/>
</dbReference>
<feature type="region of interest" description="Disordered" evidence="3">
    <location>
        <begin position="1"/>
        <end position="20"/>
    </location>
</feature>
<evidence type="ECO:0000256" key="3">
    <source>
        <dbReference type="SAM" id="MobiDB-lite"/>
    </source>
</evidence>
<evidence type="ECO:0000313" key="5">
    <source>
        <dbReference type="Proteomes" id="UP000029050"/>
    </source>
</evidence>
<evidence type="ECO:0000256" key="1">
    <source>
        <dbReference type="ARBA" id="ARBA00001933"/>
    </source>
</evidence>
<proteinExistence type="inferred from homology"/>
<evidence type="ECO:0000313" key="4">
    <source>
        <dbReference type="EMBL" id="KFI81492.1"/>
    </source>
</evidence>
<feature type="compositionally biased region" description="Basic and acidic residues" evidence="3">
    <location>
        <begin position="1"/>
        <end position="10"/>
    </location>
</feature>
<dbReference type="PANTHER" id="PTHR30244">
    <property type="entry name" value="TRANSAMINASE"/>
    <property type="match status" value="1"/>
</dbReference>
<dbReference type="Proteomes" id="UP000029050">
    <property type="component" value="Unassembled WGS sequence"/>
</dbReference>
<dbReference type="Pfam" id="PF01041">
    <property type="entry name" value="DegT_DnrJ_EryC1"/>
    <property type="match status" value="1"/>
</dbReference>
<protein>
    <recommendedName>
        <fullName evidence="6">DegT/DnrJ/EryC1/StrS aminotransferase family protein</fullName>
    </recommendedName>
</protein>
<name>A0A087CDZ2_9BIFI</name>
<dbReference type="GO" id="GO:0000271">
    <property type="term" value="P:polysaccharide biosynthetic process"/>
    <property type="evidence" value="ECO:0007669"/>
    <property type="project" value="TreeGrafter"/>
</dbReference>